<dbReference type="Pfam" id="PF24883">
    <property type="entry name" value="NPHP3_N"/>
    <property type="match status" value="1"/>
</dbReference>
<dbReference type="PROSITE" id="PS50297">
    <property type="entry name" value="ANK_REP_REGION"/>
    <property type="match status" value="7"/>
</dbReference>
<gene>
    <name evidence="18" type="ORF">ONB1V03_LOCUS621</name>
</gene>
<dbReference type="Pfam" id="PF12796">
    <property type="entry name" value="Ank_2"/>
    <property type="match status" value="4"/>
</dbReference>
<evidence type="ECO:0000256" key="8">
    <source>
        <dbReference type="ARBA" id="ARBA00023136"/>
    </source>
</evidence>
<keyword evidence="3" id="KW-1052">Target cell membrane</keyword>
<keyword evidence="19" id="KW-1185">Reference proteome</keyword>
<dbReference type="GO" id="GO:0044218">
    <property type="term" value="C:other organism cell membrane"/>
    <property type="evidence" value="ECO:0007669"/>
    <property type="project" value="UniProtKB-KW"/>
</dbReference>
<keyword evidence="6" id="KW-0800">Toxin</keyword>
<keyword evidence="5" id="KW-0677">Repeat</keyword>
<evidence type="ECO:0000313" key="19">
    <source>
        <dbReference type="Proteomes" id="UP000728032"/>
    </source>
</evidence>
<reference evidence="18" key="1">
    <citation type="submission" date="2020-11" db="EMBL/GenBank/DDBJ databases">
        <authorList>
            <person name="Tran Van P."/>
        </authorList>
    </citation>
    <scope>NUCLEOTIDE SEQUENCE</scope>
</reference>
<evidence type="ECO:0000259" key="16">
    <source>
        <dbReference type="Pfam" id="PF25520"/>
    </source>
</evidence>
<feature type="repeat" description="ANK" evidence="13">
    <location>
        <begin position="564"/>
        <end position="596"/>
    </location>
</feature>
<dbReference type="OrthoDB" id="427518at2759"/>
<evidence type="ECO:0000259" key="17">
    <source>
        <dbReference type="Pfam" id="PF25521"/>
    </source>
</evidence>
<proteinExistence type="inferred from homology"/>
<evidence type="ECO:0000256" key="14">
    <source>
        <dbReference type="SAM" id="MobiDB-lite"/>
    </source>
</evidence>
<feature type="domain" description="TANC1/2-like winged helix" evidence="17">
    <location>
        <begin position="283"/>
        <end position="403"/>
    </location>
</feature>
<dbReference type="AlphaFoldDB" id="A0A7R9L8M7"/>
<evidence type="ECO:0000256" key="1">
    <source>
        <dbReference type="ARBA" id="ARBA00004175"/>
    </source>
</evidence>
<name>A0A7R9L8M7_9ACAR</name>
<protein>
    <recommendedName>
        <fullName evidence="12">Alpha-latrotoxin</fullName>
    </recommendedName>
</protein>
<dbReference type="InterPro" id="IPR058056">
    <property type="entry name" value="WH_TANC1/2"/>
</dbReference>
<feature type="domain" description="Nephrocystin 3-like N-terminal" evidence="15">
    <location>
        <begin position="37"/>
        <end position="176"/>
    </location>
</feature>
<dbReference type="GO" id="GO:0006887">
    <property type="term" value="P:exocytosis"/>
    <property type="evidence" value="ECO:0007669"/>
    <property type="project" value="UniProtKB-KW"/>
</dbReference>
<dbReference type="PANTHER" id="PTHR24198:SF165">
    <property type="entry name" value="ANKYRIN REPEAT-CONTAINING PROTEIN-RELATED"/>
    <property type="match status" value="1"/>
</dbReference>
<feature type="region of interest" description="Disordered" evidence="14">
    <location>
        <begin position="964"/>
        <end position="983"/>
    </location>
</feature>
<keyword evidence="7 13" id="KW-0040">ANK repeat</keyword>
<dbReference type="Pfam" id="PF25521">
    <property type="entry name" value="WHD_TANC1"/>
    <property type="match status" value="1"/>
</dbReference>
<comment type="subcellular location">
    <subcellularLocation>
        <location evidence="1">Target cell membrane</location>
    </subcellularLocation>
</comment>
<keyword evidence="6" id="KW-0528">Neurotoxin</keyword>
<accession>A0A7R9L8M7</accession>
<keyword evidence="6" id="KW-0638">Presynaptic neurotoxin</keyword>
<comment type="subunit">
    <text evidence="11">Homotetramer in membranes.</text>
</comment>
<evidence type="ECO:0000256" key="3">
    <source>
        <dbReference type="ARBA" id="ARBA00022537"/>
    </source>
</evidence>
<dbReference type="PANTHER" id="PTHR24198">
    <property type="entry name" value="ANKYRIN REPEAT AND PROTEIN KINASE DOMAIN-CONTAINING PROTEIN"/>
    <property type="match status" value="1"/>
</dbReference>
<evidence type="ECO:0000256" key="4">
    <source>
        <dbReference type="ARBA" id="ARBA00022553"/>
    </source>
</evidence>
<dbReference type="Proteomes" id="UP000728032">
    <property type="component" value="Unassembled WGS sequence"/>
</dbReference>
<dbReference type="SUPFAM" id="SSF52540">
    <property type="entry name" value="P-loop containing nucleoside triphosphate hydrolases"/>
    <property type="match status" value="1"/>
</dbReference>
<feature type="repeat" description="ANK" evidence="13">
    <location>
        <begin position="666"/>
        <end position="698"/>
    </location>
</feature>
<feature type="domain" description="TANC1/2-like AAA+ ATPase lid" evidence="16">
    <location>
        <begin position="223"/>
        <end position="277"/>
    </location>
</feature>
<evidence type="ECO:0000313" key="18">
    <source>
        <dbReference type="EMBL" id="CAD7637115.1"/>
    </source>
</evidence>
<feature type="repeat" description="ANK" evidence="13">
    <location>
        <begin position="837"/>
        <end position="869"/>
    </location>
</feature>
<evidence type="ECO:0000256" key="9">
    <source>
        <dbReference type="ARBA" id="ARBA00023298"/>
    </source>
</evidence>
<keyword evidence="2" id="KW-0268">Exocytosis</keyword>
<evidence type="ECO:0000259" key="15">
    <source>
        <dbReference type="Pfam" id="PF24883"/>
    </source>
</evidence>
<dbReference type="GO" id="GO:0044231">
    <property type="term" value="C:host cell presynaptic membrane"/>
    <property type="evidence" value="ECO:0007669"/>
    <property type="project" value="UniProtKB-KW"/>
</dbReference>
<evidence type="ECO:0000256" key="10">
    <source>
        <dbReference type="ARBA" id="ARBA00049657"/>
    </source>
</evidence>
<keyword evidence="4" id="KW-0597">Phosphoprotein</keyword>
<organism evidence="18">
    <name type="scientific">Oppiella nova</name>
    <dbReference type="NCBI Taxonomy" id="334625"/>
    <lineage>
        <taxon>Eukaryota</taxon>
        <taxon>Metazoa</taxon>
        <taxon>Ecdysozoa</taxon>
        <taxon>Arthropoda</taxon>
        <taxon>Chelicerata</taxon>
        <taxon>Arachnida</taxon>
        <taxon>Acari</taxon>
        <taxon>Acariformes</taxon>
        <taxon>Sarcoptiformes</taxon>
        <taxon>Oribatida</taxon>
        <taxon>Brachypylina</taxon>
        <taxon>Oppioidea</taxon>
        <taxon>Oppiidae</taxon>
        <taxon>Oppiella</taxon>
    </lineage>
</organism>
<dbReference type="InterPro" id="IPR058018">
    <property type="entry name" value="AAA_lid_TANC1/2"/>
</dbReference>
<keyword evidence="8" id="KW-0472">Membrane</keyword>
<comment type="similarity">
    <text evidence="10">Belongs to the cationic peptide 01 (latrotoxin) family. 03 (alpha-latrotoxin) subfamily.</text>
</comment>
<dbReference type="InterPro" id="IPR002110">
    <property type="entry name" value="Ankyrin_rpt"/>
</dbReference>
<sequence length="996" mass="110905">MSESVSHDGSDEAFVGREWVLAKIERTIDTRTPMNVSSGVTAVFGCAGSGKTFLFRQLIEMKKFKDYLLAFFECHENDDINQFMDSMESQIKDKLHLGNNLNNNCDDNDANDVVTSDDLFRKSILFPLLEVKNKEREEFRHIIVIDSIDTNADICQLIADHMHLMPKWIHLIVSARPKRRKGFTKMFSGSRKIVIDDMRKLNVINDMKTFIMQRIRRINCRPLGTTGRKALNQIGIKSNGCFLYVKLILDCFERQVMRTSEVDSIGATLNGLYLFLCSKLFDTNPQFELHYKSIISLIIASTDSQISRESLEKCLNWDIEFLDSRVEELSLYSIVELRCDNRITLTHTSLIEWISDVKHCTNRFLCDQSFGHIIHALCNSLPNITEHHFHVLNSCITDYSVYHYALWLLLAVDSSVNVQTLSQLLEDSPIIDFIQKCRKYVDESQCMSQSPSNCNSSCGKLNTNDSNDEEKQKLYSNEFDLIYGSPPSDNEYEELMSQFSRALLNCDVPTVRDILTNDSTDMLNQYIIKQKTPLFWAVKSGNISIVELLIEFEADVNCVCDIESGLTPLMVAVSSNSVEMCELLLDNDADVDACDTLSRPPLVHAILDHSSPQIIELLLFWGAHTDYIDANGSSLLCLASNEANGCVESVRLLLSVGCDELHKDNNGRTALHMAAAVGNTDILEALLDIGGETLLLSRDNDGKLALHDCAIGGYVDAARLLVSDQSVNVLSHDGKSALRLSALNLYLDLMTLLVENNADINYVDADGRTTVYCVASSAANDLKVVNTLQHLVKLGADLEMKDLEGRSPLHVSAWQGITHVVKTLIDCGADINAVDNEGRTALHMCAWNGHLEVVRLMIEAGADLNHVSTTQGATPLLIAAQQAHIETCSLLLNAGSDASHIDFYGRNARDVANNCGNRDIVILLESHMKRTEDQCPTLSSHASTAETAAIGDIEALVDSSQSLVKGSRDSSVHNKSQNSRKHKKVLSISKLTKLLH</sequence>
<evidence type="ECO:0000256" key="2">
    <source>
        <dbReference type="ARBA" id="ARBA00022483"/>
    </source>
</evidence>
<evidence type="ECO:0000256" key="12">
    <source>
        <dbReference type="ARBA" id="ARBA00049811"/>
    </source>
</evidence>
<feature type="repeat" description="ANK" evidence="13">
    <location>
        <begin position="529"/>
        <end position="561"/>
    </location>
</feature>
<feature type="repeat" description="ANK" evidence="13">
    <location>
        <begin position="733"/>
        <end position="765"/>
    </location>
</feature>
<evidence type="ECO:0000256" key="13">
    <source>
        <dbReference type="PROSITE-ProRule" id="PRU00023"/>
    </source>
</evidence>
<dbReference type="Pfam" id="PF25520">
    <property type="entry name" value="AAA_lid_TANC1"/>
    <property type="match status" value="1"/>
</dbReference>
<evidence type="ECO:0000256" key="5">
    <source>
        <dbReference type="ARBA" id="ARBA00022737"/>
    </source>
</evidence>
<evidence type="ECO:0000256" key="11">
    <source>
        <dbReference type="ARBA" id="ARBA00049715"/>
    </source>
</evidence>
<evidence type="ECO:0000256" key="7">
    <source>
        <dbReference type="ARBA" id="ARBA00023043"/>
    </source>
</evidence>
<dbReference type="InterPro" id="IPR036770">
    <property type="entry name" value="Ankyrin_rpt-contain_sf"/>
</dbReference>
<dbReference type="SMART" id="SM00248">
    <property type="entry name" value="ANK"/>
    <property type="match status" value="11"/>
</dbReference>
<dbReference type="SUPFAM" id="SSF48403">
    <property type="entry name" value="Ankyrin repeat"/>
    <property type="match status" value="1"/>
</dbReference>
<dbReference type="InterPro" id="IPR056884">
    <property type="entry name" value="NPHP3-like_N"/>
</dbReference>
<dbReference type="PROSITE" id="PS50088">
    <property type="entry name" value="ANK_REPEAT"/>
    <property type="match status" value="7"/>
</dbReference>
<dbReference type="Gene3D" id="3.40.50.300">
    <property type="entry name" value="P-loop containing nucleotide triphosphate hydrolases"/>
    <property type="match status" value="1"/>
</dbReference>
<evidence type="ECO:0000256" key="6">
    <source>
        <dbReference type="ARBA" id="ARBA00023028"/>
    </source>
</evidence>
<dbReference type="EMBL" id="CAJPVJ010000050">
    <property type="protein sequence ID" value="CAG2159659.1"/>
    <property type="molecule type" value="Genomic_DNA"/>
</dbReference>
<dbReference type="EMBL" id="OC914875">
    <property type="protein sequence ID" value="CAD7637115.1"/>
    <property type="molecule type" value="Genomic_DNA"/>
</dbReference>
<dbReference type="InterPro" id="IPR027417">
    <property type="entry name" value="P-loop_NTPase"/>
</dbReference>
<feature type="repeat" description="ANK" evidence="13">
    <location>
        <begin position="871"/>
        <end position="903"/>
    </location>
</feature>
<dbReference type="PRINTS" id="PR01415">
    <property type="entry name" value="ANKYRIN"/>
</dbReference>
<dbReference type="Pfam" id="PF00023">
    <property type="entry name" value="Ank"/>
    <property type="match status" value="1"/>
</dbReference>
<keyword evidence="9" id="KW-1053">Target membrane</keyword>
<feature type="repeat" description="ANK" evidence="13">
    <location>
        <begin position="804"/>
        <end position="836"/>
    </location>
</feature>
<dbReference type="Gene3D" id="1.25.40.20">
    <property type="entry name" value="Ankyrin repeat-containing domain"/>
    <property type="match status" value="4"/>
</dbReference>